<evidence type="ECO:0000313" key="3">
    <source>
        <dbReference type="Proteomes" id="UP000306236"/>
    </source>
</evidence>
<evidence type="ECO:0000313" key="2">
    <source>
        <dbReference type="EMBL" id="THJ34217.1"/>
    </source>
</evidence>
<proteinExistence type="predicted"/>
<reference evidence="2 3" key="1">
    <citation type="submission" date="2019-04" db="EMBL/GenBank/DDBJ databases">
        <title>Lampropedia sp YIM MLB12 draf genome.</title>
        <authorList>
            <person name="Wang Y.-X."/>
        </authorList>
    </citation>
    <scope>NUCLEOTIDE SEQUENCE [LARGE SCALE GENOMIC DNA]</scope>
    <source>
        <strain evidence="2 3">YIM MLB12</strain>
    </source>
</reference>
<comment type="caution">
    <text evidence="2">The sequence shown here is derived from an EMBL/GenBank/DDBJ whole genome shotgun (WGS) entry which is preliminary data.</text>
</comment>
<organism evidence="2 3">
    <name type="scientific">Lampropedia aestuarii</name>
    <dbReference type="NCBI Taxonomy" id="2562762"/>
    <lineage>
        <taxon>Bacteria</taxon>
        <taxon>Pseudomonadati</taxon>
        <taxon>Pseudomonadota</taxon>
        <taxon>Betaproteobacteria</taxon>
        <taxon>Burkholderiales</taxon>
        <taxon>Comamonadaceae</taxon>
        <taxon>Lampropedia</taxon>
    </lineage>
</organism>
<protein>
    <submittedName>
        <fullName evidence="2">Uncharacterized protein</fullName>
    </submittedName>
</protein>
<dbReference type="OrthoDB" id="8851351at2"/>
<keyword evidence="3" id="KW-1185">Reference proteome</keyword>
<feature type="compositionally biased region" description="Polar residues" evidence="1">
    <location>
        <begin position="288"/>
        <end position="306"/>
    </location>
</feature>
<dbReference type="EMBL" id="SSWX01000007">
    <property type="protein sequence ID" value="THJ34217.1"/>
    <property type="molecule type" value="Genomic_DNA"/>
</dbReference>
<evidence type="ECO:0000256" key="1">
    <source>
        <dbReference type="SAM" id="MobiDB-lite"/>
    </source>
</evidence>
<name>A0A4S5BNH7_9BURK</name>
<gene>
    <name evidence="2" type="ORF">E8K88_06735</name>
</gene>
<feature type="region of interest" description="Disordered" evidence="1">
    <location>
        <begin position="182"/>
        <end position="205"/>
    </location>
</feature>
<feature type="region of interest" description="Disordered" evidence="1">
    <location>
        <begin position="283"/>
        <end position="306"/>
    </location>
</feature>
<dbReference type="Proteomes" id="UP000306236">
    <property type="component" value="Unassembled WGS sequence"/>
</dbReference>
<dbReference type="RefSeq" id="WP_136405892.1">
    <property type="nucleotide sequence ID" value="NZ_SSWX01000007.1"/>
</dbReference>
<dbReference type="AlphaFoldDB" id="A0A4S5BNH7"/>
<accession>A0A4S5BNH7</accession>
<sequence>MSNLLQLGLRDLPLDEVILIKTIFRLSSEQLSHTWELVDGDSAHAWIADSASWELDRARQARGESIGPTLYLSRQQCLEIMPALIRPIRAQAMVQWLAETAQALSGTALPEAPAVPMPDGAPIDAPAEALMASEHEQWAITEPAGLSFIEPVRVAPAPAVKVEPLVIPDALAHAAPAVKTQLRAEADSAGQSASGTASDALAGPQLDPDSRYLLRRWPPAQIIGNDAKRLRITSLLSKQALQLDELSNLSGASVEECEGWMSTLLHSELLDTRVAAMPGGGPAMAENSAAQQSAALTNNSGMASSPKRSLSLVSAIRRRLRI</sequence>